<protein>
    <recommendedName>
        <fullName evidence="3">Gluconate 2-dehydrogenase subunit 3 family protein</fullName>
    </recommendedName>
</protein>
<evidence type="ECO:0008006" key="3">
    <source>
        <dbReference type="Google" id="ProtNLM"/>
    </source>
</evidence>
<reference evidence="2" key="1">
    <citation type="submission" date="2020-02" db="EMBL/GenBank/DDBJ databases">
        <authorList>
            <person name="Meier V. D."/>
        </authorList>
    </citation>
    <scope>NUCLEOTIDE SEQUENCE</scope>
    <source>
        <strain evidence="2">AVDCRST_MAG18</strain>
    </source>
</reference>
<feature type="compositionally biased region" description="Basic and acidic residues" evidence="1">
    <location>
        <begin position="164"/>
        <end position="180"/>
    </location>
</feature>
<evidence type="ECO:0000313" key="2">
    <source>
        <dbReference type="EMBL" id="CAA9584838.1"/>
    </source>
</evidence>
<dbReference type="EMBL" id="CADCWN010000291">
    <property type="protein sequence ID" value="CAA9584838.1"/>
    <property type="molecule type" value="Genomic_DNA"/>
</dbReference>
<sequence>MGRGAMAEGAWALTEGERRTLGTALDALLPPGGSFPLPSATDLIDGFILRRVPLAGAGPVPYPGFDADGLRATLAELAQDADPVAGLERLERERPATFAGLWRLAVYGYYSRAETIAAIARDHAPAYHGAPLPLGYAHAIAPWDPDDPLQRPSVPRGSYQPTETIRRIDLRALPREEVGE</sequence>
<proteinExistence type="predicted"/>
<feature type="region of interest" description="Disordered" evidence="1">
    <location>
        <begin position="146"/>
        <end position="180"/>
    </location>
</feature>
<organism evidence="2">
    <name type="scientific">uncultured Thermomicrobiales bacterium</name>
    <dbReference type="NCBI Taxonomy" id="1645740"/>
    <lineage>
        <taxon>Bacteria</taxon>
        <taxon>Pseudomonadati</taxon>
        <taxon>Thermomicrobiota</taxon>
        <taxon>Thermomicrobia</taxon>
        <taxon>Thermomicrobiales</taxon>
        <taxon>environmental samples</taxon>
    </lineage>
</organism>
<accession>A0A6J4VQF5</accession>
<dbReference type="AlphaFoldDB" id="A0A6J4VQF5"/>
<name>A0A6J4VQF5_9BACT</name>
<evidence type="ECO:0000256" key="1">
    <source>
        <dbReference type="SAM" id="MobiDB-lite"/>
    </source>
</evidence>
<gene>
    <name evidence="2" type="ORF">AVDCRST_MAG18-3669</name>
</gene>